<evidence type="ECO:0000313" key="4">
    <source>
        <dbReference type="EMBL" id="OMO71221.1"/>
    </source>
</evidence>
<dbReference type="Gramene" id="OMO71221">
    <property type="protein sequence ID" value="OMO71221"/>
    <property type="gene ID" value="CCACVL1_18356"/>
</dbReference>
<evidence type="ECO:0000256" key="2">
    <source>
        <dbReference type="ARBA" id="ARBA00022737"/>
    </source>
</evidence>
<dbReference type="OrthoDB" id="185373at2759"/>
<dbReference type="Pfam" id="PF13041">
    <property type="entry name" value="PPR_2"/>
    <property type="match status" value="1"/>
</dbReference>
<dbReference type="EMBL" id="AWWV01011681">
    <property type="protein sequence ID" value="OMO71221.1"/>
    <property type="molecule type" value="Genomic_DNA"/>
</dbReference>
<protein>
    <recommendedName>
        <fullName evidence="6">Pentatricopeptide repeat-containing protein</fullName>
    </recommendedName>
</protein>
<dbReference type="Proteomes" id="UP000188268">
    <property type="component" value="Unassembled WGS sequence"/>
</dbReference>
<dbReference type="PROSITE" id="PS51375">
    <property type="entry name" value="PPR"/>
    <property type="match status" value="2"/>
</dbReference>
<dbReference type="AlphaFoldDB" id="A0A1R3HLW0"/>
<dbReference type="PANTHER" id="PTHR47932:SF23">
    <property type="entry name" value="PENTACOTRIPEPTIDE-REPEAT REGION OF PRORP DOMAIN-CONTAINING PROTEIN"/>
    <property type="match status" value="1"/>
</dbReference>
<dbReference type="InterPro" id="IPR002885">
    <property type="entry name" value="PPR_rpt"/>
</dbReference>
<evidence type="ECO:0000256" key="3">
    <source>
        <dbReference type="PROSITE-ProRule" id="PRU00708"/>
    </source>
</evidence>
<dbReference type="OMA" id="GGSENFK"/>
<keyword evidence="5" id="KW-1185">Reference proteome</keyword>
<evidence type="ECO:0008006" key="6">
    <source>
        <dbReference type="Google" id="ProtNLM"/>
    </source>
</evidence>
<feature type="repeat" description="PPR" evidence="3">
    <location>
        <begin position="44"/>
        <end position="78"/>
    </location>
</feature>
<dbReference type="PANTHER" id="PTHR47932">
    <property type="entry name" value="ATPASE EXPRESSION PROTEIN 3"/>
    <property type="match status" value="1"/>
</dbReference>
<dbReference type="Gene3D" id="1.25.40.10">
    <property type="entry name" value="Tetratricopeptide repeat domain"/>
    <property type="match status" value="1"/>
</dbReference>
<keyword evidence="2" id="KW-0677">Repeat</keyword>
<evidence type="ECO:0000256" key="1">
    <source>
        <dbReference type="ARBA" id="ARBA00007626"/>
    </source>
</evidence>
<name>A0A1R3HLW0_COCAP</name>
<gene>
    <name evidence="4" type="ORF">CCACVL1_18356</name>
</gene>
<proteinExistence type="inferred from homology"/>
<feature type="repeat" description="PPR" evidence="3">
    <location>
        <begin position="9"/>
        <end position="43"/>
    </location>
</feature>
<comment type="caution">
    <text evidence="4">The sequence shown here is derived from an EMBL/GenBank/DDBJ whole genome shotgun (WGS) entry which is preliminary data.</text>
</comment>
<dbReference type="STRING" id="210143.A0A1R3HLW0"/>
<dbReference type="GO" id="GO:0003729">
    <property type="term" value="F:mRNA binding"/>
    <property type="evidence" value="ECO:0007669"/>
    <property type="project" value="TreeGrafter"/>
</dbReference>
<organism evidence="4 5">
    <name type="scientific">Corchorus capsularis</name>
    <name type="common">Jute</name>
    <dbReference type="NCBI Taxonomy" id="210143"/>
    <lineage>
        <taxon>Eukaryota</taxon>
        <taxon>Viridiplantae</taxon>
        <taxon>Streptophyta</taxon>
        <taxon>Embryophyta</taxon>
        <taxon>Tracheophyta</taxon>
        <taxon>Spermatophyta</taxon>
        <taxon>Magnoliopsida</taxon>
        <taxon>eudicotyledons</taxon>
        <taxon>Gunneridae</taxon>
        <taxon>Pentapetalae</taxon>
        <taxon>rosids</taxon>
        <taxon>malvids</taxon>
        <taxon>Malvales</taxon>
        <taxon>Malvaceae</taxon>
        <taxon>Grewioideae</taxon>
        <taxon>Apeibeae</taxon>
        <taxon>Corchorus</taxon>
    </lineage>
</organism>
<reference evidence="4 5" key="1">
    <citation type="submission" date="2013-09" db="EMBL/GenBank/DDBJ databases">
        <title>Corchorus capsularis genome sequencing.</title>
        <authorList>
            <person name="Alam M."/>
            <person name="Haque M.S."/>
            <person name="Islam M.S."/>
            <person name="Emdad E.M."/>
            <person name="Islam M.M."/>
            <person name="Ahmed B."/>
            <person name="Halim A."/>
            <person name="Hossen Q.M.M."/>
            <person name="Hossain M.Z."/>
            <person name="Ahmed R."/>
            <person name="Khan M.M."/>
            <person name="Islam R."/>
            <person name="Rashid M.M."/>
            <person name="Khan S.A."/>
            <person name="Rahman M.S."/>
            <person name="Alam M."/>
        </authorList>
    </citation>
    <scope>NUCLEOTIDE SEQUENCE [LARGE SCALE GENOMIC DNA]</scope>
    <source>
        <strain evidence="5">cv. CVL-1</strain>
        <tissue evidence="4">Whole seedling</tissue>
    </source>
</reference>
<accession>A0A1R3HLW0</accession>
<comment type="similarity">
    <text evidence="1">Belongs to the PPR family. P subfamily.</text>
</comment>
<dbReference type="InterPro" id="IPR011990">
    <property type="entry name" value="TPR-like_helical_dom_sf"/>
</dbReference>
<dbReference type="NCBIfam" id="TIGR00756">
    <property type="entry name" value="PPR"/>
    <property type="match status" value="2"/>
</dbReference>
<sequence length="95" mass="10831">MKRNGFIPSSKSYNSLVNALALAGEVEEAVLYLREMIEKRKSADFVTYRTMLDEICRRGRVEDAMGLLKELQAKDLVDGHTYRKLLYAIEDDSGN</sequence>
<evidence type="ECO:0000313" key="5">
    <source>
        <dbReference type="Proteomes" id="UP000188268"/>
    </source>
</evidence>